<organism evidence="2 3">
    <name type="scientific">Petrolisthes cinctipes</name>
    <name type="common">Flat porcelain crab</name>
    <dbReference type="NCBI Taxonomy" id="88211"/>
    <lineage>
        <taxon>Eukaryota</taxon>
        <taxon>Metazoa</taxon>
        <taxon>Ecdysozoa</taxon>
        <taxon>Arthropoda</taxon>
        <taxon>Crustacea</taxon>
        <taxon>Multicrustacea</taxon>
        <taxon>Malacostraca</taxon>
        <taxon>Eumalacostraca</taxon>
        <taxon>Eucarida</taxon>
        <taxon>Decapoda</taxon>
        <taxon>Pleocyemata</taxon>
        <taxon>Anomura</taxon>
        <taxon>Galatheoidea</taxon>
        <taxon>Porcellanidae</taxon>
        <taxon>Petrolisthes</taxon>
    </lineage>
</organism>
<accession>A0AAE1BXF3</accession>
<evidence type="ECO:0000256" key="1">
    <source>
        <dbReference type="SAM" id="MobiDB-lite"/>
    </source>
</evidence>
<protein>
    <submittedName>
        <fullName evidence="2">Uncharacterized protein</fullName>
    </submittedName>
</protein>
<dbReference type="EMBL" id="JAWQEG010005379">
    <property type="protein sequence ID" value="KAK3858213.1"/>
    <property type="molecule type" value="Genomic_DNA"/>
</dbReference>
<feature type="region of interest" description="Disordered" evidence="1">
    <location>
        <begin position="94"/>
        <end position="116"/>
    </location>
</feature>
<dbReference type="Proteomes" id="UP001286313">
    <property type="component" value="Unassembled WGS sequence"/>
</dbReference>
<reference evidence="2" key="1">
    <citation type="submission" date="2023-10" db="EMBL/GenBank/DDBJ databases">
        <title>Genome assemblies of two species of porcelain crab, Petrolisthes cinctipes and Petrolisthes manimaculis (Anomura: Porcellanidae).</title>
        <authorList>
            <person name="Angst P."/>
        </authorList>
    </citation>
    <scope>NUCLEOTIDE SEQUENCE</scope>
    <source>
        <strain evidence="2">PB745_01</strain>
        <tissue evidence="2">Gill</tissue>
    </source>
</reference>
<proteinExistence type="predicted"/>
<dbReference type="AlphaFoldDB" id="A0AAE1BXF3"/>
<gene>
    <name evidence="2" type="ORF">Pcinc_035582</name>
</gene>
<comment type="caution">
    <text evidence="2">The sequence shown here is derived from an EMBL/GenBank/DDBJ whole genome shotgun (WGS) entry which is preliminary data.</text>
</comment>
<evidence type="ECO:0000313" key="3">
    <source>
        <dbReference type="Proteomes" id="UP001286313"/>
    </source>
</evidence>
<name>A0AAE1BXF3_PETCI</name>
<feature type="compositionally biased region" description="Basic and acidic residues" evidence="1">
    <location>
        <begin position="94"/>
        <end position="107"/>
    </location>
</feature>
<keyword evidence="3" id="KW-1185">Reference proteome</keyword>
<sequence>MITTTPSLAGWLALVTTNLITSSFAALFGLGVRVRPGVAGFTRESRELDLVVVAPRLLLAPSFRGFQGWGLGAVGEVWRQLCCVLYGDEGRWGGGDEKGDGDGDRKGVGGGDGKGGGLVVMESREVAMGRGSSVVALGRGMGDGGDGLRFR</sequence>
<evidence type="ECO:0000313" key="2">
    <source>
        <dbReference type="EMBL" id="KAK3858213.1"/>
    </source>
</evidence>